<feature type="compositionally biased region" description="Basic and acidic residues" evidence="1">
    <location>
        <begin position="29"/>
        <end position="41"/>
    </location>
</feature>
<reference evidence="3" key="1">
    <citation type="journal article" date="2019" name="Int. J. Syst. Evol. Microbiol.">
        <title>The Global Catalogue of Microorganisms (GCM) 10K type strain sequencing project: providing services to taxonomists for standard genome sequencing and annotation.</title>
        <authorList>
            <consortium name="The Broad Institute Genomics Platform"/>
            <consortium name="The Broad Institute Genome Sequencing Center for Infectious Disease"/>
            <person name="Wu L."/>
            <person name="Ma J."/>
        </authorList>
    </citation>
    <scope>NUCLEOTIDE SEQUENCE [LARGE SCALE GENOMIC DNA]</scope>
    <source>
        <strain evidence="3">JCM 9687</strain>
    </source>
</reference>
<dbReference type="Proteomes" id="UP001500483">
    <property type="component" value="Unassembled WGS sequence"/>
</dbReference>
<keyword evidence="3" id="KW-1185">Reference proteome</keyword>
<proteinExistence type="predicted"/>
<organism evidence="2 3">
    <name type="scientific">Saccharopolyspora gregorii</name>
    <dbReference type="NCBI Taxonomy" id="33914"/>
    <lineage>
        <taxon>Bacteria</taxon>
        <taxon>Bacillati</taxon>
        <taxon>Actinomycetota</taxon>
        <taxon>Actinomycetes</taxon>
        <taxon>Pseudonocardiales</taxon>
        <taxon>Pseudonocardiaceae</taxon>
        <taxon>Saccharopolyspora</taxon>
    </lineage>
</organism>
<gene>
    <name evidence="2" type="ORF">GCM10020366_71530</name>
</gene>
<accession>A0ABP6S3Z8</accession>
<dbReference type="EMBL" id="BAAAYK010000046">
    <property type="protein sequence ID" value="GAA3366773.1"/>
    <property type="molecule type" value="Genomic_DNA"/>
</dbReference>
<evidence type="ECO:0000313" key="3">
    <source>
        <dbReference type="Proteomes" id="UP001500483"/>
    </source>
</evidence>
<name>A0ABP6S3Z8_9PSEU</name>
<protein>
    <submittedName>
        <fullName evidence="2">Uncharacterized protein</fullName>
    </submittedName>
</protein>
<feature type="region of interest" description="Disordered" evidence="1">
    <location>
        <begin position="1"/>
        <end position="58"/>
    </location>
</feature>
<feature type="compositionally biased region" description="Gly residues" evidence="1">
    <location>
        <begin position="1"/>
        <end position="23"/>
    </location>
</feature>
<comment type="caution">
    <text evidence="2">The sequence shown here is derived from an EMBL/GenBank/DDBJ whole genome shotgun (WGS) entry which is preliminary data.</text>
</comment>
<sequence length="58" mass="5858">MGGGGMPIGGMPMGGGMGAGAGAAGQQNQEREPQIWMKADDGVWDEDKDNPPSVLGRS</sequence>
<evidence type="ECO:0000313" key="2">
    <source>
        <dbReference type="EMBL" id="GAA3366773.1"/>
    </source>
</evidence>
<evidence type="ECO:0000256" key="1">
    <source>
        <dbReference type="SAM" id="MobiDB-lite"/>
    </source>
</evidence>